<evidence type="ECO:0000313" key="3">
    <source>
        <dbReference type="Proteomes" id="UP001359559"/>
    </source>
</evidence>
<evidence type="ECO:0000256" key="1">
    <source>
        <dbReference type="SAM" id="MobiDB-lite"/>
    </source>
</evidence>
<proteinExistence type="predicted"/>
<dbReference type="EMBL" id="JAYKXN010000001">
    <property type="protein sequence ID" value="KAK7318008.1"/>
    <property type="molecule type" value="Genomic_DNA"/>
</dbReference>
<accession>A0AAN9KKQ5</accession>
<comment type="caution">
    <text evidence="2">The sequence shown here is derived from an EMBL/GenBank/DDBJ whole genome shotgun (WGS) entry which is preliminary data.</text>
</comment>
<sequence>MALKRKGGVDEIGGDFSDFSLSSPATKIRRLDAELPPIVEEDEPLPLPPNEERALVLFKPLLHSPSPFSVTLDSHLMSGIKNNQFPWSKQCDSECDRLIGSESRDHEQKENNNEMALVPWVPSTSYQFLPLDDCEDANAELMEADEMESTMMDVEQEDAVVPVSNPTTSSIHYPAMLNLHQQQHQGVGGVTEGFQQHCLFPQLPQNTSTPITWTR</sequence>
<feature type="region of interest" description="Disordered" evidence="1">
    <location>
        <begin position="1"/>
        <end position="22"/>
    </location>
</feature>
<dbReference type="Proteomes" id="UP001359559">
    <property type="component" value="Unassembled WGS sequence"/>
</dbReference>
<name>A0AAN9KKQ5_CLITE</name>
<keyword evidence="3" id="KW-1185">Reference proteome</keyword>
<dbReference type="PANTHER" id="PTHR35510:SF1">
    <property type="entry name" value="DBH-LIKE MONOOXYGENASE"/>
    <property type="match status" value="1"/>
</dbReference>
<protein>
    <submittedName>
        <fullName evidence="2">Uncharacterized protein</fullName>
    </submittedName>
</protein>
<reference evidence="2 3" key="1">
    <citation type="submission" date="2024-01" db="EMBL/GenBank/DDBJ databases">
        <title>The genomes of 5 underutilized Papilionoideae crops provide insights into root nodulation and disease resistance.</title>
        <authorList>
            <person name="Yuan L."/>
        </authorList>
    </citation>
    <scope>NUCLEOTIDE SEQUENCE [LARGE SCALE GENOMIC DNA]</scope>
    <source>
        <strain evidence="2">LY-2023</strain>
        <tissue evidence="2">Leaf</tissue>
    </source>
</reference>
<dbReference type="PANTHER" id="PTHR35510">
    <property type="entry name" value="DBH-LIKE MONOOXYGENASE"/>
    <property type="match status" value="1"/>
</dbReference>
<dbReference type="AlphaFoldDB" id="A0AAN9KKQ5"/>
<organism evidence="2 3">
    <name type="scientific">Clitoria ternatea</name>
    <name type="common">Butterfly pea</name>
    <dbReference type="NCBI Taxonomy" id="43366"/>
    <lineage>
        <taxon>Eukaryota</taxon>
        <taxon>Viridiplantae</taxon>
        <taxon>Streptophyta</taxon>
        <taxon>Embryophyta</taxon>
        <taxon>Tracheophyta</taxon>
        <taxon>Spermatophyta</taxon>
        <taxon>Magnoliopsida</taxon>
        <taxon>eudicotyledons</taxon>
        <taxon>Gunneridae</taxon>
        <taxon>Pentapetalae</taxon>
        <taxon>rosids</taxon>
        <taxon>fabids</taxon>
        <taxon>Fabales</taxon>
        <taxon>Fabaceae</taxon>
        <taxon>Papilionoideae</taxon>
        <taxon>50 kb inversion clade</taxon>
        <taxon>NPAAA clade</taxon>
        <taxon>indigoferoid/millettioid clade</taxon>
        <taxon>Phaseoleae</taxon>
        <taxon>Clitoria</taxon>
    </lineage>
</organism>
<gene>
    <name evidence="2" type="ORF">RJT34_02705</name>
</gene>
<evidence type="ECO:0000313" key="2">
    <source>
        <dbReference type="EMBL" id="KAK7318008.1"/>
    </source>
</evidence>